<evidence type="ECO:0000313" key="2">
    <source>
        <dbReference type="EMBL" id="CUH92796.1"/>
    </source>
</evidence>
<dbReference type="Pfam" id="PF00480">
    <property type="entry name" value="ROK"/>
    <property type="match status" value="1"/>
</dbReference>
<dbReference type="CDD" id="cd24068">
    <property type="entry name" value="ASKHA_NBD_ROK_FnNanK-like"/>
    <property type="match status" value="1"/>
</dbReference>
<dbReference type="InterPro" id="IPR000600">
    <property type="entry name" value="ROK"/>
</dbReference>
<protein>
    <recommendedName>
        <fullName evidence="4">ROK family protein</fullName>
    </recommendedName>
</protein>
<name>A0A0K8J563_9FIRM</name>
<evidence type="ECO:0008006" key="4">
    <source>
        <dbReference type="Google" id="ProtNLM"/>
    </source>
</evidence>
<dbReference type="AlphaFoldDB" id="A0A0K8J563"/>
<dbReference type="PANTHER" id="PTHR18964:SF165">
    <property type="entry name" value="BETA-GLUCOSIDE KINASE"/>
    <property type="match status" value="1"/>
</dbReference>
<gene>
    <name evidence="2" type="ORF">SD1D_1250</name>
</gene>
<organism evidence="2 3">
    <name type="scientific">Herbinix luporum</name>
    <dbReference type="NCBI Taxonomy" id="1679721"/>
    <lineage>
        <taxon>Bacteria</taxon>
        <taxon>Bacillati</taxon>
        <taxon>Bacillota</taxon>
        <taxon>Clostridia</taxon>
        <taxon>Lachnospirales</taxon>
        <taxon>Lachnospiraceae</taxon>
        <taxon>Herbinix</taxon>
    </lineage>
</organism>
<evidence type="ECO:0000256" key="1">
    <source>
        <dbReference type="ARBA" id="ARBA00006479"/>
    </source>
</evidence>
<dbReference type="PANTHER" id="PTHR18964">
    <property type="entry name" value="ROK (REPRESSOR, ORF, KINASE) FAMILY"/>
    <property type="match status" value="1"/>
</dbReference>
<proteinExistence type="inferred from homology"/>
<keyword evidence="3" id="KW-1185">Reference proteome</keyword>
<dbReference type="SUPFAM" id="SSF53067">
    <property type="entry name" value="Actin-like ATPase domain"/>
    <property type="match status" value="1"/>
</dbReference>
<accession>A0A0K8J563</accession>
<sequence length="298" mass="32301">MRVLALDIGGTSIKIGIINKHGEILESSEVPTFAKEGGEVLINRVLDIIGRYDNIDRIGISATGQVDPIEGKIIFATDNIPGWTGIEIKRRIEEKYKISTAVENDVNAAALGEAYFGAAIGNESFLCLTYGTGVGGAIIEKGEIYRGNLNSAGEFGHIITHVGGRDCTCGGKGCYETYASTTSLVRQVKEKLGMEDVNGRIIFDYLNKGNHDIKNIVDKWLQEVIMGLVSLIHIFNPSLIVLGGGIMSQTYIIDYIRENLPNYVMPNYKEVKVVQASLGNNAGILGAAHLAMKAKPRI</sequence>
<evidence type="ECO:0000313" key="3">
    <source>
        <dbReference type="Proteomes" id="UP000196053"/>
    </source>
</evidence>
<dbReference type="EMBL" id="LN879430">
    <property type="protein sequence ID" value="CUH92796.1"/>
    <property type="molecule type" value="Genomic_DNA"/>
</dbReference>
<dbReference type="RefSeq" id="WP_058258135.1">
    <property type="nucleotide sequence ID" value="NZ_LN879430.1"/>
</dbReference>
<comment type="similarity">
    <text evidence="1">Belongs to the ROK (NagC/XylR) family.</text>
</comment>
<dbReference type="Proteomes" id="UP000196053">
    <property type="component" value="Chromosome I"/>
</dbReference>
<dbReference type="OrthoDB" id="9795247at2"/>
<dbReference type="Gene3D" id="3.30.420.40">
    <property type="match status" value="2"/>
</dbReference>
<dbReference type="InterPro" id="IPR043129">
    <property type="entry name" value="ATPase_NBD"/>
</dbReference>
<reference evidence="3" key="1">
    <citation type="submission" date="2015-09" db="EMBL/GenBank/DDBJ databases">
        <authorList>
            <person name="Wibberg D."/>
        </authorList>
    </citation>
    <scope>NUCLEOTIDE SEQUENCE [LARGE SCALE GENOMIC DNA]</scope>
    <source>
        <strain evidence="3">SD1D</strain>
    </source>
</reference>
<dbReference type="KEGG" id="hsd:SD1D_1250"/>